<reference key="1">
    <citation type="submission" date="2010-11" db="EMBL/GenBank/DDBJ databases">
        <title>The complete sequence of chromosome of Isophaera pallida ATCC 43644.</title>
        <authorList>
            <consortium name="US DOE Joint Genome Institute (JGI-PGF)"/>
            <person name="Lucas S."/>
            <person name="Copeland A."/>
            <person name="Lapidus A."/>
            <person name="Bruce D."/>
            <person name="Goodwin L."/>
            <person name="Pitluck S."/>
            <person name="Kyrpides N."/>
            <person name="Mavromatis K."/>
            <person name="Pagani I."/>
            <person name="Ivanova N."/>
            <person name="Saunders E."/>
            <person name="Brettin T."/>
            <person name="Detter J.C."/>
            <person name="Han C."/>
            <person name="Tapia R."/>
            <person name="Land M."/>
            <person name="Hauser L."/>
            <person name="Markowitz V."/>
            <person name="Cheng J.-F."/>
            <person name="Hugenholtz P."/>
            <person name="Woyke T."/>
            <person name="Wu D."/>
            <person name="Eisen J.A."/>
        </authorList>
    </citation>
    <scope>NUCLEOTIDE SEQUENCE</scope>
    <source>
        <strain>ATCC 43644</strain>
    </source>
</reference>
<dbReference type="Proteomes" id="UP000008631">
    <property type="component" value="Chromosome"/>
</dbReference>
<feature type="transmembrane region" description="Helical" evidence="2">
    <location>
        <begin position="20"/>
        <end position="39"/>
    </location>
</feature>
<reference evidence="3 4" key="2">
    <citation type="journal article" date="2011" name="Stand. Genomic Sci.">
        <title>Complete genome sequence of Isosphaera pallida type strain (IS1B).</title>
        <authorList>
            <consortium name="US DOE Joint Genome Institute (JGI-PGF)"/>
            <person name="Goker M."/>
            <person name="Cleland D."/>
            <person name="Saunders E."/>
            <person name="Lapidus A."/>
            <person name="Nolan M."/>
            <person name="Lucas S."/>
            <person name="Hammon N."/>
            <person name="Deshpande S."/>
            <person name="Cheng J.F."/>
            <person name="Tapia R."/>
            <person name="Han C."/>
            <person name="Goodwin L."/>
            <person name="Pitluck S."/>
            <person name="Liolios K."/>
            <person name="Pagani I."/>
            <person name="Ivanova N."/>
            <person name="Mavromatis K."/>
            <person name="Pati A."/>
            <person name="Chen A."/>
            <person name="Palaniappan K."/>
            <person name="Land M."/>
            <person name="Hauser L."/>
            <person name="Chang Y.J."/>
            <person name="Jeffries C.D."/>
            <person name="Detter J.C."/>
            <person name="Beck B."/>
            <person name="Woyke T."/>
            <person name="Bristow J."/>
            <person name="Eisen J.A."/>
            <person name="Markowitz V."/>
            <person name="Hugenholtz P."/>
            <person name="Kyrpides N.C."/>
            <person name="Klenk H.P."/>
        </authorList>
    </citation>
    <scope>NUCLEOTIDE SEQUENCE [LARGE SCALE GENOMIC DNA]</scope>
    <source>
        <strain evidence="4">ATCC 43644 / DSM 9630 / IS1B</strain>
    </source>
</reference>
<dbReference type="AlphaFoldDB" id="E8R1F8"/>
<dbReference type="InParanoid" id="E8R1F8"/>
<feature type="transmembrane region" description="Helical" evidence="2">
    <location>
        <begin position="132"/>
        <end position="154"/>
    </location>
</feature>
<keyword evidence="2" id="KW-0812">Transmembrane</keyword>
<gene>
    <name evidence="3" type="ordered locus">Isop_1792</name>
</gene>
<dbReference type="STRING" id="575540.Isop_1792"/>
<dbReference type="HOGENOM" id="CLU_1314017_0_0_0"/>
<keyword evidence="2" id="KW-0472">Membrane</keyword>
<evidence type="ECO:0000256" key="1">
    <source>
        <dbReference type="SAM" id="MobiDB-lite"/>
    </source>
</evidence>
<protein>
    <submittedName>
        <fullName evidence="3">DoxX family protein</fullName>
    </submittedName>
</protein>
<feature type="region of interest" description="Disordered" evidence="1">
    <location>
        <begin position="61"/>
        <end position="80"/>
    </location>
</feature>
<proteinExistence type="predicted"/>
<name>E8R1F8_ISOPI</name>
<dbReference type="PANTHER" id="PTHR33452:SF1">
    <property type="entry name" value="INNER MEMBRANE PROTEIN YPHA-RELATED"/>
    <property type="match status" value="1"/>
</dbReference>
<dbReference type="PANTHER" id="PTHR33452">
    <property type="entry name" value="OXIDOREDUCTASE CATD-RELATED"/>
    <property type="match status" value="1"/>
</dbReference>
<keyword evidence="2" id="KW-1133">Transmembrane helix</keyword>
<evidence type="ECO:0000313" key="4">
    <source>
        <dbReference type="Proteomes" id="UP000008631"/>
    </source>
</evidence>
<dbReference type="RefSeq" id="WP_013564663.1">
    <property type="nucleotide sequence ID" value="NC_014962.1"/>
</dbReference>
<organism evidence="3 4">
    <name type="scientific">Isosphaera pallida (strain ATCC 43644 / DSM 9630 / IS1B)</name>
    <dbReference type="NCBI Taxonomy" id="575540"/>
    <lineage>
        <taxon>Bacteria</taxon>
        <taxon>Pseudomonadati</taxon>
        <taxon>Planctomycetota</taxon>
        <taxon>Planctomycetia</taxon>
        <taxon>Isosphaerales</taxon>
        <taxon>Isosphaeraceae</taxon>
        <taxon>Isosphaera</taxon>
    </lineage>
</organism>
<sequence length="209" mass="22771">MSDYREVVLRREPGPMARSFAALILRLALGVPLLLHGYAKYQDMAPPSPTAIAQADSSASGGEAVAPLTTPQPEPEAATPKAKYPDGLVGMFANNRFKNSILSPSLVTLFAQLLPYAEMGLGLLLILGLFTYFVSLLSGLLLILLLFGQVVLSLDDPAMIEKYRGMYLYILVNVGVVWLAPITSNYLSLDGLLFGWFWKPKVEGEFSES</sequence>
<keyword evidence="4" id="KW-1185">Reference proteome</keyword>
<dbReference type="GO" id="GO:0005886">
    <property type="term" value="C:plasma membrane"/>
    <property type="evidence" value="ECO:0007669"/>
    <property type="project" value="TreeGrafter"/>
</dbReference>
<dbReference type="OrthoDB" id="9851419at2"/>
<accession>E8R1F8</accession>
<dbReference type="InterPro" id="IPR051907">
    <property type="entry name" value="DoxX-like_oxidoreductase"/>
</dbReference>
<dbReference type="KEGG" id="ipa:Isop_1792"/>
<evidence type="ECO:0000313" key="3">
    <source>
        <dbReference type="EMBL" id="ADV62375.1"/>
    </source>
</evidence>
<feature type="compositionally biased region" description="Low complexity" evidence="1">
    <location>
        <begin position="66"/>
        <end position="80"/>
    </location>
</feature>
<feature type="transmembrane region" description="Helical" evidence="2">
    <location>
        <begin position="166"/>
        <end position="187"/>
    </location>
</feature>
<evidence type="ECO:0000256" key="2">
    <source>
        <dbReference type="SAM" id="Phobius"/>
    </source>
</evidence>
<dbReference type="EMBL" id="CP002353">
    <property type="protein sequence ID" value="ADV62375.1"/>
    <property type="molecule type" value="Genomic_DNA"/>
</dbReference>